<dbReference type="SUPFAM" id="SSF53335">
    <property type="entry name" value="S-adenosyl-L-methionine-dependent methyltransferases"/>
    <property type="match status" value="1"/>
</dbReference>
<evidence type="ECO:0000256" key="6">
    <source>
        <dbReference type="ARBA" id="ARBA00022603"/>
    </source>
</evidence>
<dbReference type="PROSITE" id="PS51585">
    <property type="entry name" value="SAM_MT_TPMT"/>
    <property type="match status" value="1"/>
</dbReference>
<accession>A0ABT9HTH3</accession>
<dbReference type="EC" id="2.1.1.67" evidence="4"/>
<sequence>MDATFWHARWQQNELGFQLEAAHPLLQKWLAHVDSGKGPVLVPLCGKSPDIQYLANFSSVVGAELSPIACRDFFIEQNRAFTQTQVGDFNCFQGDAITLWQGDFFALTPQHTAGCSFVYDRASLIALPETMRQQYARKLQQLLPGGSRILLITVEYPQHEKQGPPFSVYREELESLFPTAAIEVLEKLNITGKGFARRRFDTSTLFEVAYCITLP</sequence>
<dbReference type="Proteomes" id="UP001231109">
    <property type="component" value="Unassembled WGS sequence"/>
</dbReference>
<organism evidence="9 10">
    <name type="scientific">Rheinheimera baltica</name>
    <dbReference type="NCBI Taxonomy" id="67576"/>
    <lineage>
        <taxon>Bacteria</taxon>
        <taxon>Pseudomonadati</taxon>
        <taxon>Pseudomonadota</taxon>
        <taxon>Gammaproteobacteria</taxon>
        <taxon>Chromatiales</taxon>
        <taxon>Chromatiaceae</taxon>
        <taxon>Rheinheimera</taxon>
    </lineage>
</organism>
<comment type="caution">
    <text evidence="9">The sequence shown here is derived from an EMBL/GenBank/DDBJ whole genome shotgun (WGS) entry which is preliminary data.</text>
</comment>
<evidence type="ECO:0000256" key="5">
    <source>
        <dbReference type="ARBA" id="ARBA00022490"/>
    </source>
</evidence>
<evidence type="ECO:0000256" key="2">
    <source>
        <dbReference type="ARBA" id="ARBA00004496"/>
    </source>
</evidence>
<dbReference type="RefSeq" id="WP_305973052.1">
    <property type="nucleotide sequence ID" value="NZ_JAPJDZ010000001.1"/>
</dbReference>
<dbReference type="Gene3D" id="3.40.50.150">
    <property type="entry name" value="Vaccinia Virus protein VP39"/>
    <property type="match status" value="1"/>
</dbReference>
<dbReference type="NCBIfam" id="NF009732">
    <property type="entry name" value="PRK13255.1"/>
    <property type="match status" value="1"/>
</dbReference>
<reference evidence="9 10" key="1">
    <citation type="submission" date="2022-11" db="EMBL/GenBank/DDBJ databases">
        <title>Viruses from the air-sea interface of a natural surface slick.</title>
        <authorList>
            <person name="Rahlff J."/>
            <person name="Holmfeldt K."/>
        </authorList>
    </citation>
    <scope>NUCLEOTIDE SEQUENCE [LARGE SCALE GENOMIC DNA]</scope>
    <source>
        <strain evidence="9 10">SMS4</strain>
    </source>
</reference>
<dbReference type="GO" id="GO:0008119">
    <property type="term" value="F:thiopurine S-methyltransferase activity"/>
    <property type="evidence" value="ECO:0007669"/>
    <property type="project" value="UniProtKB-EC"/>
</dbReference>
<name>A0ABT9HTH3_9GAMM</name>
<evidence type="ECO:0000256" key="7">
    <source>
        <dbReference type="ARBA" id="ARBA00022679"/>
    </source>
</evidence>
<comment type="subcellular location">
    <subcellularLocation>
        <location evidence="2">Cytoplasm</location>
    </subcellularLocation>
</comment>
<gene>
    <name evidence="9" type="ORF">ORJ04_00490</name>
</gene>
<dbReference type="PANTHER" id="PTHR10259:SF11">
    <property type="entry name" value="THIOPURINE S-METHYLTRANSFERASE"/>
    <property type="match status" value="1"/>
</dbReference>
<comment type="catalytic activity">
    <reaction evidence="1">
        <text>S-adenosyl-L-methionine + a thiopurine = S-adenosyl-L-homocysteine + a thiopurine S-methylether.</text>
        <dbReference type="EC" id="2.1.1.67"/>
    </reaction>
</comment>
<dbReference type="EMBL" id="JAPJDZ010000001">
    <property type="protein sequence ID" value="MDP5134425.1"/>
    <property type="molecule type" value="Genomic_DNA"/>
</dbReference>
<evidence type="ECO:0000313" key="9">
    <source>
        <dbReference type="EMBL" id="MDP5134425.1"/>
    </source>
</evidence>
<comment type="similarity">
    <text evidence="3">Belongs to the class I-like SAM-binding methyltransferase superfamily. TPMT family.</text>
</comment>
<keyword evidence="8" id="KW-0949">S-adenosyl-L-methionine</keyword>
<dbReference type="InterPro" id="IPR025835">
    <property type="entry name" value="Thiopurine_S-MeTrfase"/>
</dbReference>
<keyword evidence="5" id="KW-0963">Cytoplasm</keyword>
<dbReference type="InterPro" id="IPR008854">
    <property type="entry name" value="TPMT"/>
</dbReference>
<dbReference type="PANTHER" id="PTHR10259">
    <property type="entry name" value="THIOPURINE S-METHYLTRANSFERASE"/>
    <property type="match status" value="1"/>
</dbReference>
<proteinExistence type="inferred from homology"/>
<dbReference type="PIRSF" id="PIRSF023956">
    <property type="entry name" value="Thiopurine_S-methyltransferase"/>
    <property type="match status" value="1"/>
</dbReference>
<dbReference type="Pfam" id="PF05724">
    <property type="entry name" value="TPMT"/>
    <property type="match status" value="1"/>
</dbReference>
<dbReference type="InterPro" id="IPR029063">
    <property type="entry name" value="SAM-dependent_MTases_sf"/>
</dbReference>
<evidence type="ECO:0000256" key="8">
    <source>
        <dbReference type="ARBA" id="ARBA00022691"/>
    </source>
</evidence>
<evidence type="ECO:0000256" key="1">
    <source>
        <dbReference type="ARBA" id="ARBA00000903"/>
    </source>
</evidence>
<keyword evidence="6 9" id="KW-0489">Methyltransferase</keyword>
<evidence type="ECO:0000256" key="4">
    <source>
        <dbReference type="ARBA" id="ARBA00011905"/>
    </source>
</evidence>
<protein>
    <recommendedName>
        <fullName evidence="4">thiopurine S-methyltransferase</fullName>
        <ecNumber evidence="4">2.1.1.67</ecNumber>
    </recommendedName>
</protein>
<evidence type="ECO:0000256" key="3">
    <source>
        <dbReference type="ARBA" id="ARBA00008145"/>
    </source>
</evidence>
<keyword evidence="7 9" id="KW-0808">Transferase</keyword>
<keyword evidence="10" id="KW-1185">Reference proteome</keyword>
<evidence type="ECO:0000313" key="10">
    <source>
        <dbReference type="Proteomes" id="UP001231109"/>
    </source>
</evidence>
<dbReference type="GO" id="GO:0032259">
    <property type="term" value="P:methylation"/>
    <property type="evidence" value="ECO:0007669"/>
    <property type="project" value="UniProtKB-KW"/>
</dbReference>